<evidence type="ECO:0000256" key="1">
    <source>
        <dbReference type="ARBA" id="ARBA00007613"/>
    </source>
</evidence>
<keyword evidence="2" id="KW-0564">Palmitate</keyword>
<dbReference type="PROSITE" id="PS51257">
    <property type="entry name" value="PROKAR_LIPOPROTEIN"/>
    <property type="match status" value="1"/>
</dbReference>
<evidence type="ECO:0000313" key="3">
    <source>
        <dbReference type="EMBL" id="WDF68451.1"/>
    </source>
</evidence>
<dbReference type="SUPFAM" id="SSF56954">
    <property type="entry name" value="Outer membrane efflux proteins (OEP)"/>
    <property type="match status" value="1"/>
</dbReference>
<protein>
    <submittedName>
        <fullName evidence="3">TolC family protein</fullName>
    </submittedName>
</protein>
<evidence type="ECO:0000256" key="2">
    <source>
        <dbReference type="RuleBase" id="RU362097"/>
    </source>
</evidence>
<keyword evidence="2" id="KW-0812">Transmembrane</keyword>
<organism evidence="3 4">
    <name type="scientific">Sphingobacterium oryzagri</name>
    <dbReference type="NCBI Taxonomy" id="3025669"/>
    <lineage>
        <taxon>Bacteria</taxon>
        <taxon>Pseudomonadati</taxon>
        <taxon>Bacteroidota</taxon>
        <taxon>Sphingobacteriia</taxon>
        <taxon>Sphingobacteriales</taxon>
        <taxon>Sphingobacteriaceae</taxon>
        <taxon>Sphingobacterium</taxon>
    </lineage>
</organism>
<dbReference type="NCBIfam" id="TIGR01845">
    <property type="entry name" value="outer_NodT"/>
    <property type="match status" value="1"/>
</dbReference>
<accession>A0ABY7WFQ3</accession>
<dbReference type="RefSeq" id="WP_274267184.1">
    <property type="nucleotide sequence ID" value="NZ_CP117880.1"/>
</dbReference>
<dbReference type="PANTHER" id="PTHR30203:SF33">
    <property type="entry name" value="BLR4455 PROTEIN"/>
    <property type="match status" value="1"/>
</dbReference>
<keyword evidence="2" id="KW-0472">Membrane</keyword>
<comment type="similarity">
    <text evidence="1 2">Belongs to the outer membrane factor (OMF) (TC 1.B.17) family.</text>
</comment>
<comment type="subcellular location">
    <subcellularLocation>
        <location evidence="2">Cell membrane</location>
        <topology evidence="2">Lipid-anchor</topology>
    </subcellularLocation>
</comment>
<keyword evidence="2" id="KW-1134">Transmembrane beta strand</keyword>
<dbReference type="InterPro" id="IPR003423">
    <property type="entry name" value="OMP_efflux"/>
</dbReference>
<reference evidence="3 4" key="1">
    <citation type="submission" date="2023-02" db="EMBL/GenBank/DDBJ databases">
        <title>Genome sequence of Sphingobacterium sp. KACC 22765.</title>
        <authorList>
            <person name="Kim S."/>
            <person name="Heo J."/>
            <person name="Kwon S.-W."/>
        </authorList>
    </citation>
    <scope>NUCLEOTIDE SEQUENCE [LARGE SCALE GENOMIC DNA]</scope>
    <source>
        <strain evidence="3 4">KACC 22765</strain>
    </source>
</reference>
<sequence length="470" mass="52033">MKSTRLKYILLATTLTGVVASCRVTDVYQRPNVVADSLYREESSTRDSSIAQLSWKELFTDPQLQALIEEGIAHNLDLKNAVLQIAQSSATLRQARLAFYPSVDAGIQATDMRQSAAALNFPDGLANQFQLETTTYQASISASWEFNIWGQLTSLKRQALAEFLQSEAAKRAVQTRLVADIATSYYNLLALDKQLEVSEKTVQNRIVDVETMKALKESAVVDGAAVVQSEANRYAVEVTIPDLQQSILETENALAILLGRGPTHIDRGRLDEVQTIETLATGVSSALLVNRPDVQQAELAFQSAFENVNVARSYFYPTITLTAQAGLSTLEIRNFFDNSIFYNLIGGLTQPIFNRGQNKARYQIAQAQKLESLNSYQLSILTAAQEVSNALASHKNARAKHDLREKQITFSKKAVEFTEALLQYQSSTTFTDVLSSQQNLLSAELSEVSDRLQELQAVVNLYRSLGGGWR</sequence>
<name>A0ABY7WFQ3_9SPHI</name>
<dbReference type="EMBL" id="CP117880">
    <property type="protein sequence ID" value="WDF68451.1"/>
    <property type="molecule type" value="Genomic_DNA"/>
</dbReference>
<dbReference type="Pfam" id="PF02321">
    <property type="entry name" value="OEP"/>
    <property type="match status" value="2"/>
</dbReference>
<dbReference type="PANTHER" id="PTHR30203">
    <property type="entry name" value="OUTER MEMBRANE CATION EFFLUX PROTEIN"/>
    <property type="match status" value="1"/>
</dbReference>
<dbReference type="Proteomes" id="UP001221558">
    <property type="component" value="Chromosome"/>
</dbReference>
<gene>
    <name evidence="3" type="ORF">PQ465_19420</name>
</gene>
<evidence type="ECO:0000313" key="4">
    <source>
        <dbReference type="Proteomes" id="UP001221558"/>
    </source>
</evidence>
<proteinExistence type="inferred from homology"/>
<keyword evidence="4" id="KW-1185">Reference proteome</keyword>
<dbReference type="Gene3D" id="1.20.1600.10">
    <property type="entry name" value="Outer membrane efflux proteins (OEP)"/>
    <property type="match status" value="1"/>
</dbReference>
<dbReference type="InterPro" id="IPR010131">
    <property type="entry name" value="MdtP/NodT-like"/>
</dbReference>
<dbReference type="Gene3D" id="2.20.200.10">
    <property type="entry name" value="Outer membrane efflux proteins (OEP)"/>
    <property type="match status" value="1"/>
</dbReference>
<keyword evidence="2" id="KW-0449">Lipoprotein</keyword>